<dbReference type="InterPro" id="IPR006140">
    <property type="entry name" value="D-isomer_DH_NAD-bd"/>
</dbReference>
<dbReference type="InterPro" id="IPR006139">
    <property type="entry name" value="D-isomer_2_OHA_DH_cat_dom"/>
</dbReference>
<dbReference type="InterPro" id="IPR029752">
    <property type="entry name" value="D-isomer_DH_CS1"/>
</dbReference>
<dbReference type="SUPFAM" id="SSF51735">
    <property type="entry name" value="NAD(P)-binding Rossmann-fold domains"/>
    <property type="match status" value="1"/>
</dbReference>
<evidence type="ECO:0000259" key="5">
    <source>
        <dbReference type="Pfam" id="PF00389"/>
    </source>
</evidence>
<feature type="domain" description="D-isomer specific 2-hydroxyacid dehydrogenase NAD-binding" evidence="6">
    <location>
        <begin position="110"/>
        <end position="284"/>
    </location>
</feature>
<evidence type="ECO:0000259" key="6">
    <source>
        <dbReference type="Pfam" id="PF02826"/>
    </source>
</evidence>
<dbReference type="CDD" id="cd12173">
    <property type="entry name" value="PGDH_4"/>
    <property type="match status" value="1"/>
</dbReference>
<dbReference type="PANTHER" id="PTHR42938:SF47">
    <property type="entry name" value="HYDROXYPYRUVATE REDUCTASE"/>
    <property type="match status" value="1"/>
</dbReference>
<comment type="similarity">
    <text evidence="1 4">Belongs to the D-isomer specific 2-hydroxyacid dehydrogenase family.</text>
</comment>
<evidence type="ECO:0000256" key="3">
    <source>
        <dbReference type="ARBA" id="ARBA00023027"/>
    </source>
</evidence>
<dbReference type="PROSITE" id="PS00065">
    <property type="entry name" value="D_2_HYDROXYACID_DH_1"/>
    <property type="match status" value="1"/>
</dbReference>
<dbReference type="SUPFAM" id="SSF52283">
    <property type="entry name" value="Formate/glycerate dehydrogenase catalytic domain-like"/>
    <property type="match status" value="1"/>
</dbReference>
<evidence type="ECO:0000256" key="4">
    <source>
        <dbReference type="RuleBase" id="RU003719"/>
    </source>
</evidence>
<dbReference type="FunFam" id="3.40.50.720:FF:000021">
    <property type="entry name" value="D-3-phosphoglycerate dehydrogenase"/>
    <property type="match status" value="1"/>
</dbReference>
<feature type="domain" description="D-isomer specific 2-hydroxyacid dehydrogenase catalytic" evidence="5">
    <location>
        <begin position="6"/>
        <end position="316"/>
    </location>
</feature>
<dbReference type="PROSITE" id="PS00670">
    <property type="entry name" value="D_2_HYDROXYACID_DH_2"/>
    <property type="match status" value="1"/>
</dbReference>
<evidence type="ECO:0000313" key="7">
    <source>
        <dbReference type="EMBL" id="AHZ45960.1"/>
    </source>
</evidence>
<evidence type="ECO:0000256" key="2">
    <source>
        <dbReference type="ARBA" id="ARBA00023002"/>
    </source>
</evidence>
<keyword evidence="2 4" id="KW-0560">Oxidoreductase</keyword>
<sequence>MSKLKVLVSDELSVSSIQIFRDRGIDVDFRPEIGKNKEEMARIIGDYDGLAVRSTTKVTEYLLSKAKNLKVVGRAGVGIDNVDLLSASRADIVVMNTPFGNSITTAEHAISLMLAVARQIPAANESTHKGKWEKSKFMGVEISDKVLGVIGVGNIGSLVCTRAIGLKMKVIAFDPFLSQERAKEIGVLQVQLEDLLSQSDFISLHVPLTNKTKNILNKENLSKTKPGVRIINCARGGLVDEKALAELLQSGHVAGAGFDVFEVEPALQNPLFGLPNVVCTPHLGSSTVEAQEKVALQLAHQMSDYLLEGVVSNALNMDSVSLEEDQI</sequence>
<dbReference type="Pfam" id="PF00389">
    <property type="entry name" value="2-Hacid_dh"/>
    <property type="match status" value="1"/>
</dbReference>
<dbReference type="GO" id="GO:0016616">
    <property type="term" value="F:oxidoreductase activity, acting on the CH-OH group of donors, NAD or NADP as acceptor"/>
    <property type="evidence" value="ECO:0007669"/>
    <property type="project" value="InterPro"/>
</dbReference>
<organism evidence="7">
    <name type="scientific">Candidatus Liberibacter solanacearum</name>
    <dbReference type="NCBI Taxonomy" id="556287"/>
    <lineage>
        <taxon>Bacteria</taxon>
        <taxon>Pseudomonadati</taxon>
        <taxon>Pseudomonadota</taxon>
        <taxon>Alphaproteobacteria</taxon>
        <taxon>Hyphomicrobiales</taxon>
        <taxon>Rhizobiaceae</taxon>
        <taxon>Liberibacter</taxon>
    </lineage>
</organism>
<dbReference type="PANTHER" id="PTHR42938">
    <property type="entry name" value="FORMATE DEHYDROGENASE 1"/>
    <property type="match status" value="1"/>
</dbReference>
<dbReference type="PROSITE" id="PS00671">
    <property type="entry name" value="D_2_HYDROXYACID_DH_3"/>
    <property type="match status" value="1"/>
</dbReference>
<dbReference type="EMBL" id="KJ609520">
    <property type="protein sequence ID" value="AHZ45960.1"/>
    <property type="molecule type" value="Genomic_DNA"/>
</dbReference>
<dbReference type="Pfam" id="PF02826">
    <property type="entry name" value="2-Hacid_dh_C"/>
    <property type="match status" value="1"/>
</dbReference>
<evidence type="ECO:0000256" key="1">
    <source>
        <dbReference type="ARBA" id="ARBA00005854"/>
    </source>
</evidence>
<dbReference type="GO" id="GO:0051287">
    <property type="term" value="F:NAD binding"/>
    <property type="evidence" value="ECO:0007669"/>
    <property type="project" value="InterPro"/>
</dbReference>
<accession>A0A059U204</accession>
<keyword evidence="3" id="KW-0520">NAD</keyword>
<dbReference type="AlphaFoldDB" id="A0A059U204"/>
<dbReference type="Gene3D" id="3.40.50.720">
    <property type="entry name" value="NAD(P)-binding Rossmann-like Domain"/>
    <property type="match status" value="2"/>
</dbReference>
<dbReference type="InterPro" id="IPR036291">
    <property type="entry name" value="NAD(P)-bd_dom_sf"/>
</dbReference>
<proteinExistence type="inferred from homology"/>
<reference evidence="7" key="1">
    <citation type="submission" date="2014-03" db="EMBL/GenBank/DDBJ databases">
        <title>Transcriptome analysis of 'Candidatus Liberibacter solanacearum' in its psyllid vector, Bactericera cockerelli.</title>
        <authorList>
            <person name="Ibanez F."/>
            <person name="Levy J."/>
            <person name="Tamborindeguy C."/>
        </authorList>
    </citation>
    <scope>NUCLEOTIDE SEQUENCE</scope>
</reference>
<protein>
    <submittedName>
        <fullName evidence="7">D-3-phosphoglycerate dehydrogenase-like protein</fullName>
    </submittedName>
</protein>
<name>A0A059U204_9HYPH</name>
<dbReference type="InterPro" id="IPR029753">
    <property type="entry name" value="D-isomer_DH_CS"/>
</dbReference>